<keyword evidence="2" id="KW-1185">Reference proteome</keyword>
<evidence type="ECO:0000313" key="1">
    <source>
        <dbReference type="EMBL" id="KAK7496886.1"/>
    </source>
</evidence>
<comment type="caution">
    <text evidence="1">The sequence shown here is derived from an EMBL/GenBank/DDBJ whole genome shotgun (WGS) entry which is preliminary data.</text>
</comment>
<feature type="non-terminal residue" evidence="1">
    <location>
        <position position="69"/>
    </location>
</feature>
<proteinExistence type="predicted"/>
<evidence type="ECO:0000313" key="2">
    <source>
        <dbReference type="Proteomes" id="UP001519460"/>
    </source>
</evidence>
<dbReference type="Proteomes" id="UP001519460">
    <property type="component" value="Unassembled WGS sequence"/>
</dbReference>
<sequence length="69" mass="7611">MGDSFQPAARGKKQPIVYLSRSECFSACHRLHRPLSFSTLFTLSPVEHTGMKCKSVPQTVYDPVPGGTE</sequence>
<accession>A0ABD0LBD3</accession>
<name>A0ABD0LBD3_9CAEN</name>
<gene>
    <name evidence="1" type="ORF">BaRGS_00011866</name>
</gene>
<reference evidence="1 2" key="1">
    <citation type="journal article" date="2023" name="Sci. Data">
        <title>Genome assembly of the Korean intertidal mud-creeper Batillaria attramentaria.</title>
        <authorList>
            <person name="Patra A.K."/>
            <person name="Ho P.T."/>
            <person name="Jun S."/>
            <person name="Lee S.J."/>
            <person name="Kim Y."/>
            <person name="Won Y.J."/>
        </authorList>
    </citation>
    <scope>NUCLEOTIDE SEQUENCE [LARGE SCALE GENOMIC DNA]</scope>
    <source>
        <strain evidence="1">Wonlab-2016</strain>
    </source>
</reference>
<protein>
    <submittedName>
        <fullName evidence="1">Uncharacterized protein</fullName>
    </submittedName>
</protein>
<dbReference type="AlphaFoldDB" id="A0ABD0LBD3"/>
<dbReference type="EMBL" id="JACVVK020000063">
    <property type="protein sequence ID" value="KAK7496886.1"/>
    <property type="molecule type" value="Genomic_DNA"/>
</dbReference>
<organism evidence="1 2">
    <name type="scientific">Batillaria attramentaria</name>
    <dbReference type="NCBI Taxonomy" id="370345"/>
    <lineage>
        <taxon>Eukaryota</taxon>
        <taxon>Metazoa</taxon>
        <taxon>Spiralia</taxon>
        <taxon>Lophotrochozoa</taxon>
        <taxon>Mollusca</taxon>
        <taxon>Gastropoda</taxon>
        <taxon>Caenogastropoda</taxon>
        <taxon>Sorbeoconcha</taxon>
        <taxon>Cerithioidea</taxon>
        <taxon>Batillariidae</taxon>
        <taxon>Batillaria</taxon>
    </lineage>
</organism>